<evidence type="ECO:0000256" key="2">
    <source>
        <dbReference type="ARBA" id="ARBA00022980"/>
    </source>
</evidence>
<evidence type="ECO:0000259" key="5">
    <source>
        <dbReference type="SMART" id="SM01403"/>
    </source>
</evidence>
<organism evidence="6 7">
    <name type="scientific">Psychracetigena formicireducens</name>
    <dbReference type="NCBI Taxonomy" id="2986056"/>
    <lineage>
        <taxon>Bacteria</taxon>
        <taxon>Bacillati</taxon>
        <taxon>Candidatus Lithacetigenota</taxon>
        <taxon>Candidatus Psychracetigena</taxon>
    </lineage>
</organism>
<dbReference type="InterPro" id="IPR001848">
    <property type="entry name" value="Ribosomal_uS10"/>
</dbReference>
<dbReference type="SUPFAM" id="SSF54999">
    <property type="entry name" value="Ribosomal protein S10"/>
    <property type="match status" value="1"/>
</dbReference>
<dbReference type="GO" id="GO:0003735">
    <property type="term" value="F:structural constituent of ribosome"/>
    <property type="evidence" value="ECO:0007669"/>
    <property type="project" value="InterPro"/>
</dbReference>
<reference evidence="6 7" key="1">
    <citation type="journal article" date="2021" name="bioRxiv">
        <title>Unique metabolic strategies in Hadean analogues reveal hints for primordial physiology.</title>
        <authorList>
            <person name="Nobu M.K."/>
            <person name="Nakai R."/>
            <person name="Tamazawa S."/>
            <person name="Mori H."/>
            <person name="Toyoda A."/>
            <person name="Ijiri A."/>
            <person name="Suzuki S."/>
            <person name="Kurokawa K."/>
            <person name="Kamagata Y."/>
            <person name="Tamaki H."/>
        </authorList>
    </citation>
    <scope>NUCLEOTIDE SEQUENCE [LARGE SCALE GENOMIC DNA]</scope>
    <source>
        <strain evidence="6">BS525</strain>
    </source>
</reference>
<comment type="caution">
    <text evidence="6">The sequence shown here is derived from an EMBL/GenBank/DDBJ whole genome shotgun (WGS) entry which is preliminary data.</text>
</comment>
<dbReference type="AlphaFoldDB" id="A0A9E2F457"/>
<comment type="similarity">
    <text evidence="1 4">Belongs to the universal ribosomal protein uS10 family.</text>
</comment>
<dbReference type="InterPro" id="IPR036838">
    <property type="entry name" value="Ribosomal_uS10_dom_sf"/>
</dbReference>
<gene>
    <name evidence="4 6" type="primary">rpsJ</name>
    <name evidence="6" type="ORF">DDT42_00501</name>
</gene>
<dbReference type="GO" id="GO:0005840">
    <property type="term" value="C:ribosome"/>
    <property type="evidence" value="ECO:0007669"/>
    <property type="project" value="UniProtKB-KW"/>
</dbReference>
<dbReference type="Gene3D" id="3.30.70.600">
    <property type="entry name" value="Ribosomal protein S10 domain"/>
    <property type="match status" value="1"/>
</dbReference>
<protein>
    <recommendedName>
        <fullName evidence="4">Small ribosomal subunit protein uS10</fullName>
    </recommendedName>
</protein>
<evidence type="ECO:0000256" key="4">
    <source>
        <dbReference type="HAMAP-Rule" id="MF_00508"/>
    </source>
</evidence>
<dbReference type="NCBIfam" id="NF001861">
    <property type="entry name" value="PRK00596.1"/>
    <property type="match status" value="1"/>
</dbReference>
<proteinExistence type="inferred from homology"/>
<dbReference type="GO" id="GO:1990904">
    <property type="term" value="C:ribonucleoprotein complex"/>
    <property type="evidence" value="ECO:0007669"/>
    <property type="project" value="UniProtKB-KW"/>
</dbReference>
<keyword evidence="3 4" id="KW-0687">Ribonucleoprotein</keyword>
<dbReference type="SMART" id="SM01403">
    <property type="entry name" value="Ribosomal_S10"/>
    <property type="match status" value="1"/>
</dbReference>
<evidence type="ECO:0000256" key="1">
    <source>
        <dbReference type="ARBA" id="ARBA00007102"/>
    </source>
</evidence>
<comment type="function">
    <text evidence="4">Involved in the binding of tRNA to the ribosomes.</text>
</comment>
<comment type="subunit">
    <text evidence="4">Part of the 30S ribosomal subunit.</text>
</comment>
<evidence type="ECO:0000313" key="6">
    <source>
        <dbReference type="EMBL" id="MBT9144656.1"/>
    </source>
</evidence>
<dbReference type="GO" id="GO:0000049">
    <property type="term" value="F:tRNA binding"/>
    <property type="evidence" value="ECO:0007669"/>
    <property type="project" value="UniProtKB-UniRule"/>
</dbReference>
<keyword evidence="2 4" id="KW-0689">Ribosomal protein</keyword>
<accession>A0A9E2F457</accession>
<dbReference type="HAMAP" id="MF_00508">
    <property type="entry name" value="Ribosomal_uS10"/>
    <property type="match status" value="1"/>
</dbReference>
<sequence>MRIKLRSYDHQILDYATKQIVETAKSRGATVSGPTPLPTDRKLYCVLRSPHVDKDSREHFEMRIHKRLIEILDPTPEVIQALTNLLLPAGVDILVRL</sequence>
<dbReference type="EMBL" id="QLTW01000016">
    <property type="protein sequence ID" value="MBT9144656.1"/>
    <property type="molecule type" value="Genomic_DNA"/>
</dbReference>
<dbReference type="PANTHER" id="PTHR11700">
    <property type="entry name" value="30S RIBOSOMAL PROTEIN S10 FAMILY MEMBER"/>
    <property type="match status" value="1"/>
</dbReference>
<dbReference type="NCBIfam" id="TIGR01049">
    <property type="entry name" value="rpsJ_bact"/>
    <property type="match status" value="1"/>
</dbReference>
<dbReference type="Pfam" id="PF00338">
    <property type="entry name" value="Ribosomal_S10"/>
    <property type="match status" value="1"/>
</dbReference>
<dbReference type="GO" id="GO:0006412">
    <property type="term" value="P:translation"/>
    <property type="evidence" value="ECO:0007669"/>
    <property type="project" value="UniProtKB-UniRule"/>
</dbReference>
<dbReference type="Proteomes" id="UP000811545">
    <property type="component" value="Unassembled WGS sequence"/>
</dbReference>
<evidence type="ECO:0000256" key="3">
    <source>
        <dbReference type="ARBA" id="ARBA00023274"/>
    </source>
</evidence>
<dbReference type="PRINTS" id="PR00971">
    <property type="entry name" value="RIBOSOMALS10"/>
</dbReference>
<dbReference type="InterPro" id="IPR027486">
    <property type="entry name" value="Ribosomal_uS10_dom"/>
</dbReference>
<evidence type="ECO:0000313" key="7">
    <source>
        <dbReference type="Proteomes" id="UP000811545"/>
    </source>
</evidence>
<dbReference type="FunFam" id="3.30.70.600:FF:000003">
    <property type="entry name" value="30S ribosomal protein S10"/>
    <property type="match status" value="1"/>
</dbReference>
<name>A0A9E2F457_PSYF1</name>
<feature type="domain" description="Small ribosomal subunit protein uS10" evidence="5">
    <location>
        <begin position="2"/>
        <end position="96"/>
    </location>
</feature>